<comment type="catalytic activity">
    <reaction evidence="1 5">
        <text>alpha,alpha-trehalose 6-phosphate + H2O = alpha,alpha-trehalose + phosphate</text>
        <dbReference type="Rhea" id="RHEA:23420"/>
        <dbReference type="ChEBI" id="CHEBI:15377"/>
        <dbReference type="ChEBI" id="CHEBI:16551"/>
        <dbReference type="ChEBI" id="CHEBI:43474"/>
        <dbReference type="ChEBI" id="CHEBI:58429"/>
        <dbReference type="EC" id="3.1.3.12"/>
    </reaction>
</comment>
<evidence type="ECO:0000256" key="6">
    <source>
        <dbReference type="SAM" id="MobiDB-lite"/>
    </source>
</evidence>
<dbReference type="NCBIfam" id="TIGR00685">
    <property type="entry name" value="T6PP"/>
    <property type="match status" value="1"/>
</dbReference>
<dbReference type="InterPro" id="IPR023214">
    <property type="entry name" value="HAD_sf"/>
</dbReference>
<keyword evidence="4 5" id="KW-0378">Hydrolase</keyword>
<dbReference type="CDD" id="cd01627">
    <property type="entry name" value="HAD_TPP"/>
    <property type="match status" value="1"/>
</dbReference>
<organism evidence="7">
    <name type="scientific">Rhizochromulina marina</name>
    <dbReference type="NCBI Taxonomy" id="1034831"/>
    <lineage>
        <taxon>Eukaryota</taxon>
        <taxon>Sar</taxon>
        <taxon>Stramenopiles</taxon>
        <taxon>Ochrophyta</taxon>
        <taxon>Dictyochophyceae</taxon>
        <taxon>Rhizochromulinales</taxon>
        <taxon>Rhizochromulina</taxon>
    </lineage>
</organism>
<dbReference type="FunFam" id="3.30.70.1020:FF:000004">
    <property type="entry name" value="Trehalose 6-phosphate phosphatase"/>
    <property type="match status" value="1"/>
</dbReference>
<dbReference type="InterPro" id="IPR003337">
    <property type="entry name" value="Trehalose_PPase"/>
</dbReference>
<feature type="region of interest" description="Disordered" evidence="6">
    <location>
        <begin position="37"/>
        <end position="72"/>
    </location>
</feature>
<evidence type="ECO:0000313" key="7">
    <source>
        <dbReference type="EMBL" id="CAD9704596.1"/>
    </source>
</evidence>
<name>A0A7S2WT46_9STRA</name>
<protein>
    <recommendedName>
        <fullName evidence="5">Trehalose 6-phosphate phosphatase</fullName>
        <ecNumber evidence="5">3.1.3.12</ecNumber>
    </recommendedName>
</protein>
<comment type="similarity">
    <text evidence="3 5">Belongs to the trehalose phosphatase family.</text>
</comment>
<sequence length="383" mass="41300">MSTVLPSPAALLTHGPDMMLASAAAMGAASSSAEKEAVATATAETGGSETAGFSRAGADAPAAAGSTTPDAAGVASGAWSPVQISWQHQELFASMQPPKALLASDMTNAIEAWQNICSSMHGKRPVVFLDYDGTLSPIVKEPDNAHMKDGMRSVLRRVSAAYTTAIITGRSREKVYQFVQLDDVYYAGSHGFDISGPDGDGSITCQVGDQFRPLLEDVRQQLEDQLSAIPGTKVEDNKFALSVHYRNVPDQYVELVFEIVSALVERQPDLALKHGKKVLELRPKVDWNKGSAVLWIMRQLGLDTAEDIFPFYLGDDITDEDAFVALHAFGPSSPQLGDVGRSAGILVREDNDLERQPETHASFKLRNPDEVQQFLELLLTLGV</sequence>
<comment type="function">
    <text evidence="5">Removes the phosphate from trehalose 6-phosphate to produce free trehalose.</text>
</comment>
<dbReference type="Gene3D" id="3.30.70.1020">
    <property type="entry name" value="Trehalose-6-phosphate phosphatase related protein, domain 2"/>
    <property type="match status" value="1"/>
</dbReference>
<dbReference type="EC" id="3.1.3.12" evidence="5"/>
<gene>
    <name evidence="7" type="ORF">RMAR1173_LOCUS16610</name>
</gene>
<dbReference type="SUPFAM" id="SSF56784">
    <property type="entry name" value="HAD-like"/>
    <property type="match status" value="1"/>
</dbReference>
<evidence type="ECO:0000256" key="3">
    <source>
        <dbReference type="ARBA" id="ARBA00008770"/>
    </source>
</evidence>
<dbReference type="InterPro" id="IPR006379">
    <property type="entry name" value="HAD-SF_hydro_IIB"/>
</dbReference>
<dbReference type="AlphaFoldDB" id="A0A7S2WT46"/>
<dbReference type="EMBL" id="HBHJ01025210">
    <property type="protein sequence ID" value="CAD9704596.1"/>
    <property type="molecule type" value="Transcribed_RNA"/>
</dbReference>
<evidence type="ECO:0000256" key="1">
    <source>
        <dbReference type="ARBA" id="ARBA00000500"/>
    </source>
</evidence>
<dbReference type="PANTHER" id="PTHR43768">
    <property type="entry name" value="TREHALOSE 6-PHOSPHATE PHOSPHATASE"/>
    <property type="match status" value="1"/>
</dbReference>
<dbReference type="InterPro" id="IPR036412">
    <property type="entry name" value="HAD-like_sf"/>
</dbReference>
<reference evidence="7" key="1">
    <citation type="submission" date="2021-01" db="EMBL/GenBank/DDBJ databases">
        <authorList>
            <person name="Corre E."/>
            <person name="Pelletier E."/>
            <person name="Niang G."/>
            <person name="Scheremetjew M."/>
            <person name="Finn R."/>
            <person name="Kale V."/>
            <person name="Holt S."/>
            <person name="Cochrane G."/>
            <person name="Meng A."/>
            <person name="Brown T."/>
            <person name="Cohen L."/>
        </authorList>
    </citation>
    <scope>NUCLEOTIDE SEQUENCE</scope>
    <source>
        <strain evidence="7">CCMP1243</strain>
    </source>
</reference>
<dbReference type="UniPathway" id="UPA00299"/>
<dbReference type="NCBIfam" id="TIGR01484">
    <property type="entry name" value="HAD-SF-IIB"/>
    <property type="match status" value="1"/>
</dbReference>
<dbReference type="Gene3D" id="3.40.50.1000">
    <property type="entry name" value="HAD superfamily/HAD-like"/>
    <property type="match status" value="1"/>
</dbReference>
<dbReference type="GO" id="GO:0005992">
    <property type="term" value="P:trehalose biosynthetic process"/>
    <property type="evidence" value="ECO:0007669"/>
    <property type="project" value="UniProtKB-UniPathway"/>
</dbReference>
<evidence type="ECO:0000256" key="4">
    <source>
        <dbReference type="ARBA" id="ARBA00022801"/>
    </source>
</evidence>
<evidence type="ECO:0000256" key="5">
    <source>
        <dbReference type="RuleBase" id="RU361117"/>
    </source>
</evidence>
<comment type="cofactor">
    <cofactor evidence="5">
        <name>a divalent metal cation</name>
        <dbReference type="ChEBI" id="CHEBI:60240"/>
    </cofactor>
</comment>
<accession>A0A7S2WT46</accession>
<comment type="pathway">
    <text evidence="2 5">Glycan biosynthesis; trehalose biosynthesis.</text>
</comment>
<dbReference type="Pfam" id="PF02358">
    <property type="entry name" value="Trehalose_PPase"/>
    <property type="match status" value="1"/>
</dbReference>
<dbReference type="PANTHER" id="PTHR43768:SF3">
    <property type="entry name" value="TREHALOSE 6-PHOSPHATE PHOSPHATASE"/>
    <property type="match status" value="1"/>
</dbReference>
<proteinExistence type="inferred from homology"/>
<evidence type="ECO:0000256" key="2">
    <source>
        <dbReference type="ARBA" id="ARBA00005199"/>
    </source>
</evidence>
<dbReference type="GO" id="GO:0004805">
    <property type="term" value="F:trehalose-phosphatase activity"/>
    <property type="evidence" value="ECO:0007669"/>
    <property type="project" value="UniProtKB-EC"/>
</dbReference>
<dbReference type="InterPro" id="IPR044651">
    <property type="entry name" value="OTSB-like"/>
</dbReference>